<dbReference type="KEGG" id="mcha:111012849"/>
<dbReference type="SMART" id="SM00220">
    <property type="entry name" value="S_TKc"/>
    <property type="match status" value="1"/>
</dbReference>
<dbReference type="Gene3D" id="2.90.10.10">
    <property type="entry name" value="Bulb-type lectin domain"/>
    <property type="match status" value="1"/>
</dbReference>
<keyword evidence="15" id="KW-0812">Transmembrane</keyword>
<name>A0A6J1CNY9_MOMCH</name>
<keyword evidence="15" id="KW-1133">Transmembrane helix</keyword>
<evidence type="ECO:0000256" key="7">
    <source>
        <dbReference type="ARBA" id="ARBA00022777"/>
    </source>
</evidence>
<dbReference type="SUPFAM" id="SSF51110">
    <property type="entry name" value="alpha-D-mannose-specific plant lectins"/>
    <property type="match status" value="1"/>
</dbReference>
<dbReference type="InterPro" id="IPR003609">
    <property type="entry name" value="Pan_app"/>
</dbReference>
<feature type="signal peptide" evidence="16">
    <location>
        <begin position="1"/>
        <end position="23"/>
    </location>
</feature>
<dbReference type="GO" id="GO:0048544">
    <property type="term" value="P:recognition of pollen"/>
    <property type="evidence" value="ECO:0007669"/>
    <property type="project" value="InterPro"/>
</dbReference>
<dbReference type="AlphaFoldDB" id="A0A6J1CNY9"/>
<feature type="region of interest" description="Disordered" evidence="14">
    <location>
        <begin position="788"/>
        <end position="817"/>
    </location>
</feature>
<evidence type="ECO:0000256" key="9">
    <source>
        <dbReference type="ARBA" id="ARBA00023157"/>
    </source>
</evidence>
<comment type="similarity">
    <text evidence="13">Belongs to the protein kinase superfamily. Ser/Thr protein kinase family.</text>
</comment>
<dbReference type="PROSITE" id="PS50011">
    <property type="entry name" value="PROTEIN_KINASE_DOM"/>
    <property type="match status" value="1"/>
</dbReference>
<dbReference type="Proteomes" id="UP000504603">
    <property type="component" value="Unplaced"/>
</dbReference>
<dbReference type="CDD" id="cd00028">
    <property type="entry name" value="B_lectin"/>
    <property type="match status" value="1"/>
</dbReference>
<keyword evidence="9" id="KW-1015">Disulfide bond</keyword>
<evidence type="ECO:0000259" key="19">
    <source>
        <dbReference type="PROSITE" id="PS50948"/>
    </source>
</evidence>
<feature type="transmembrane region" description="Helical" evidence="15">
    <location>
        <begin position="445"/>
        <end position="466"/>
    </location>
</feature>
<dbReference type="RefSeq" id="XP_022142822.1">
    <property type="nucleotide sequence ID" value="XM_022287130.1"/>
</dbReference>
<sequence>MDSLSSTLVAFNFLFFLFRSAAAIDSLTAQNPFLSDGLSLVSRNGNFELGFFSPGPPGDRYLGIWFKNRRGPTSVWVANRQTPINDSSGVLVMNVTTGNLTLYSQNFTANVWSARLLRKVPNGVLQLLDTGNLVLRKGEDLDPQNYSWQSFDYPTDTLLPGMKLGWDLRNNIDRSLSAWKNPNDPSPGNLSWRMELHEYPESIMWKGSQEYFRHGPWNGVRVTSRPLGIAPILNFNFVSNEDEVYYQYSVVNKSHTVMVVLNQSNYMRIMYLWSASERHWRVYTSLPRDFCDNYALCGPYGYCDIRVTPSCKCLDGFKPRSPDSWKAGEFADGCERNKPMNCRDEIGFAPFNQLKLPDTKHTWVNRSMNLEECKAECSRNCSCMACANTNISGSGSGCALWIGDLIDLKLIPDAGQDLYVRMLASELVKHREAHETERLNHKVKIALVGIATGLVLAILFIGVYIFKRRSTFKDDHEKIEAKDLELPLFDLSLINSATNNFSLNNKLGEGGFGPVYKGKLTNGQDIAVKRLSQSSGQGMNEFKNEVILIAKLQHRNLVKLLGCCIQGDEKMLVYEYMPNKSLDFFIFDRTQRLLLDWSKRYCIICGIARGLVYLHQDSRLRIIHRDLKASNVLLDMDMNPKISDFGLARTCGGDQTEGHTIRVVGTYGYMAPEYAFDGQFSIKSDVFSYGILLLEIISGKRSRGFCHLNDQNLIGYAWRLWKEGHPEELIDDAIRETCISTEVLRCINISLLCVQQHPNDRPTMASVVMMLGCEIPLLQPKQPGFFAENEASAMGGGSSKDKSTSTNELTITLPDPR</sequence>
<dbReference type="CDD" id="cd14066">
    <property type="entry name" value="STKc_IRAK"/>
    <property type="match status" value="1"/>
</dbReference>
<dbReference type="SMART" id="SM00473">
    <property type="entry name" value="PAN_AP"/>
    <property type="match status" value="1"/>
</dbReference>
<evidence type="ECO:0000256" key="16">
    <source>
        <dbReference type="SAM" id="SignalP"/>
    </source>
</evidence>
<dbReference type="PROSITE" id="PS50948">
    <property type="entry name" value="PAN"/>
    <property type="match status" value="1"/>
</dbReference>
<accession>A0A6J1CNY9</accession>
<dbReference type="FunFam" id="1.10.510.10:FF:000060">
    <property type="entry name" value="G-type lectin S-receptor-like serine/threonine-protein kinase"/>
    <property type="match status" value="1"/>
</dbReference>
<dbReference type="FunFam" id="3.30.200.20:FF:000195">
    <property type="entry name" value="G-type lectin S-receptor-like serine/threonine-protein kinase"/>
    <property type="match status" value="1"/>
</dbReference>
<dbReference type="Pfam" id="PF00954">
    <property type="entry name" value="S_locus_glycop"/>
    <property type="match status" value="1"/>
</dbReference>
<keyword evidence="15" id="KW-0472">Membrane</keyword>
<keyword evidence="2" id="KW-1003">Cell membrane</keyword>
<evidence type="ECO:0000256" key="4">
    <source>
        <dbReference type="ARBA" id="ARBA00022679"/>
    </source>
</evidence>
<reference evidence="21" key="1">
    <citation type="submission" date="2025-08" db="UniProtKB">
        <authorList>
            <consortium name="RefSeq"/>
        </authorList>
    </citation>
    <scope>IDENTIFICATION</scope>
    <source>
        <strain evidence="21">OHB3-1</strain>
    </source>
</reference>
<proteinExistence type="inferred from homology"/>
<comment type="catalytic activity">
    <reaction evidence="12 13">
        <text>L-seryl-[protein] + ATP = O-phospho-L-seryl-[protein] + ADP + H(+)</text>
        <dbReference type="Rhea" id="RHEA:17989"/>
        <dbReference type="Rhea" id="RHEA-COMP:9863"/>
        <dbReference type="Rhea" id="RHEA-COMP:11604"/>
        <dbReference type="ChEBI" id="CHEBI:15378"/>
        <dbReference type="ChEBI" id="CHEBI:29999"/>
        <dbReference type="ChEBI" id="CHEBI:30616"/>
        <dbReference type="ChEBI" id="CHEBI:83421"/>
        <dbReference type="ChEBI" id="CHEBI:456216"/>
        <dbReference type="EC" id="2.7.11.1"/>
    </reaction>
</comment>
<feature type="domain" description="Bulb-type lectin" evidence="18">
    <location>
        <begin position="25"/>
        <end position="148"/>
    </location>
</feature>
<dbReference type="InterPro" id="IPR001480">
    <property type="entry name" value="Bulb-type_lectin_dom"/>
</dbReference>
<evidence type="ECO:0000256" key="10">
    <source>
        <dbReference type="ARBA" id="ARBA00023180"/>
    </source>
</evidence>
<feature type="chain" id="PRO_5026963650" description="Receptor-like serine/threonine-protein kinase" evidence="16">
    <location>
        <begin position="24"/>
        <end position="817"/>
    </location>
</feature>
<dbReference type="InterPro" id="IPR000719">
    <property type="entry name" value="Prot_kinase_dom"/>
</dbReference>
<dbReference type="GO" id="GO:0004674">
    <property type="term" value="F:protein serine/threonine kinase activity"/>
    <property type="evidence" value="ECO:0007669"/>
    <property type="project" value="UniProtKB-KW"/>
</dbReference>
<feature type="domain" description="Protein kinase" evidence="17">
    <location>
        <begin position="501"/>
        <end position="778"/>
    </location>
</feature>
<keyword evidence="20" id="KW-1185">Reference proteome</keyword>
<evidence type="ECO:0000256" key="8">
    <source>
        <dbReference type="ARBA" id="ARBA00022840"/>
    </source>
</evidence>
<evidence type="ECO:0000256" key="5">
    <source>
        <dbReference type="ARBA" id="ARBA00022729"/>
    </source>
</evidence>
<dbReference type="Pfam" id="PF07714">
    <property type="entry name" value="PK_Tyr_Ser-Thr"/>
    <property type="match status" value="1"/>
</dbReference>
<dbReference type="PANTHER" id="PTHR27002:SF616">
    <property type="entry name" value="RECEPTOR-LIKE SERINE_THREONINE-PROTEIN KINASE"/>
    <property type="match status" value="1"/>
</dbReference>
<gene>
    <name evidence="21" type="primary">LOC111012849</name>
</gene>
<dbReference type="PROSITE" id="PS50927">
    <property type="entry name" value="BULB_LECTIN"/>
    <property type="match status" value="1"/>
</dbReference>
<organism evidence="20 21">
    <name type="scientific">Momordica charantia</name>
    <name type="common">Bitter gourd</name>
    <name type="synonym">Balsam pear</name>
    <dbReference type="NCBI Taxonomy" id="3673"/>
    <lineage>
        <taxon>Eukaryota</taxon>
        <taxon>Viridiplantae</taxon>
        <taxon>Streptophyta</taxon>
        <taxon>Embryophyta</taxon>
        <taxon>Tracheophyta</taxon>
        <taxon>Spermatophyta</taxon>
        <taxon>Magnoliopsida</taxon>
        <taxon>eudicotyledons</taxon>
        <taxon>Gunneridae</taxon>
        <taxon>Pentapetalae</taxon>
        <taxon>rosids</taxon>
        <taxon>fabids</taxon>
        <taxon>Cucurbitales</taxon>
        <taxon>Cucurbitaceae</taxon>
        <taxon>Momordiceae</taxon>
        <taxon>Momordica</taxon>
    </lineage>
</organism>
<dbReference type="InterPro" id="IPR008271">
    <property type="entry name" value="Ser/Thr_kinase_AS"/>
</dbReference>
<dbReference type="PROSITE" id="PS00108">
    <property type="entry name" value="PROTEIN_KINASE_ST"/>
    <property type="match status" value="1"/>
</dbReference>
<dbReference type="InterPro" id="IPR011009">
    <property type="entry name" value="Kinase-like_dom_sf"/>
</dbReference>
<evidence type="ECO:0000259" key="18">
    <source>
        <dbReference type="PROSITE" id="PS50927"/>
    </source>
</evidence>
<dbReference type="EC" id="2.7.11.1" evidence="13"/>
<keyword evidence="3 13" id="KW-0723">Serine/threonine-protein kinase</keyword>
<evidence type="ECO:0000256" key="14">
    <source>
        <dbReference type="SAM" id="MobiDB-lite"/>
    </source>
</evidence>
<keyword evidence="5 16" id="KW-0732">Signal</keyword>
<evidence type="ECO:0000256" key="12">
    <source>
        <dbReference type="ARBA" id="ARBA00048679"/>
    </source>
</evidence>
<dbReference type="Pfam" id="PF01453">
    <property type="entry name" value="B_lectin"/>
    <property type="match status" value="1"/>
</dbReference>
<evidence type="ECO:0000256" key="13">
    <source>
        <dbReference type="PIRNR" id="PIRNR000641"/>
    </source>
</evidence>
<keyword evidence="8 13" id="KW-0067">ATP-binding</keyword>
<dbReference type="PIRSF" id="PIRSF000641">
    <property type="entry name" value="SRK"/>
    <property type="match status" value="1"/>
</dbReference>
<dbReference type="InterPro" id="IPR001245">
    <property type="entry name" value="Ser-Thr/Tyr_kinase_cat_dom"/>
</dbReference>
<keyword evidence="7 13" id="KW-0418">Kinase</keyword>
<dbReference type="GO" id="GO:0005524">
    <property type="term" value="F:ATP binding"/>
    <property type="evidence" value="ECO:0007669"/>
    <property type="project" value="UniProtKB-KW"/>
</dbReference>
<dbReference type="InterPro" id="IPR000858">
    <property type="entry name" value="S_locus_glycoprot_dom"/>
</dbReference>
<evidence type="ECO:0000256" key="2">
    <source>
        <dbReference type="ARBA" id="ARBA00022475"/>
    </source>
</evidence>
<dbReference type="SUPFAM" id="SSF56112">
    <property type="entry name" value="Protein kinase-like (PK-like)"/>
    <property type="match status" value="1"/>
</dbReference>
<dbReference type="CDD" id="cd01098">
    <property type="entry name" value="PAN_AP_plant"/>
    <property type="match status" value="1"/>
</dbReference>
<dbReference type="Pfam" id="PF08276">
    <property type="entry name" value="PAN_2"/>
    <property type="match status" value="1"/>
</dbReference>
<dbReference type="Gene3D" id="1.10.510.10">
    <property type="entry name" value="Transferase(Phosphotransferase) domain 1"/>
    <property type="match status" value="1"/>
</dbReference>
<dbReference type="OrthoDB" id="785331at2759"/>
<dbReference type="InterPro" id="IPR024171">
    <property type="entry name" value="SRK-like_kinase"/>
</dbReference>
<dbReference type="GO" id="GO:0005886">
    <property type="term" value="C:plasma membrane"/>
    <property type="evidence" value="ECO:0007669"/>
    <property type="project" value="UniProtKB-SubCell"/>
</dbReference>
<evidence type="ECO:0000259" key="17">
    <source>
        <dbReference type="PROSITE" id="PS50011"/>
    </source>
</evidence>
<evidence type="ECO:0000256" key="11">
    <source>
        <dbReference type="ARBA" id="ARBA00047899"/>
    </source>
</evidence>
<comment type="catalytic activity">
    <reaction evidence="11 13">
        <text>L-threonyl-[protein] + ATP = O-phospho-L-threonyl-[protein] + ADP + H(+)</text>
        <dbReference type="Rhea" id="RHEA:46608"/>
        <dbReference type="Rhea" id="RHEA-COMP:11060"/>
        <dbReference type="Rhea" id="RHEA-COMP:11605"/>
        <dbReference type="ChEBI" id="CHEBI:15378"/>
        <dbReference type="ChEBI" id="CHEBI:30013"/>
        <dbReference type="ChEBI" id="CHEBI:30616"/>
        <dbReference type="ChEBI" id="CHEBI:61977"/>
        <dbReference type="ChEBI" id="CHEBI:456216"/>
        <dbReference type="EC" id="2.7.11.1"/>
    </reaction>
</comment>
<feature type="domain" description="Apple" evidence="19">
    <location>
        <begin position="342"/>
        <end position="423"/>
    </location>
</feature>
<dbReference type="InterPro" id="IPR036426">
    <property type="entry name" value="Bulb-type_lectin_dom_sf"/>
</dbReference>
<evidence type="ECO:0000313" key="21">
    <source>
        <dbReference type="RefSeq" id="XP_022142822.1"/>
    </source>
</evidence>
<dbReference type="GeneID" id="111012849"/>
<evidence type="ECO:0000256" key="3">
    <source>
        <dbReference type="ARBA" id="ARBA00022527"/>
    </source>
</evidence>
<evidence type="ECO:0000256" key="6">
    <source>
        <dbReference type="ARBA" id="ARBA00022741"/>
    </source>
</evidence>
<comment type="subcellular location">
    <subcellularLocation>
        <location evidence="1">Cell membrane</location>
        <topology evidence="1">Single-pass type I membrane protein</topology>
    </subcellularLocation>
</comment>
<keyword evidence="6 13" id="KW-0547">Nucleotide-binding</keyword>
<evidence type="ECO:0000256" key="1">
    <source>
        <dbReference type="ARBA" id="ARBA00004251"/>
    </source>
</evidence>
<keyword evidence="10" id="KW-0325">Glycoprotein</keyword>
<evidence type="ECO:0000256" key="15">
    <source>
        <dbReference type="SAM" id="Phobius"/>
    </source>
</evidence>
<dbReference type="Gene3D" id="3.30.200.20">
    <property type="entry name" value="Phosphorylase Kinase, domain 1"/>
    <property type="match status" value="1"/>
</dbReference>
<protein>
    <recommendedName>
        <fullName evidence="13">Receptor-like serine/threonine-protein kinase</fullName>
        <ecNumber evidence="13">2.7.11.1</ecNumber>
    </recommendedName>
</protein>
<dbReference type="SMART" id="SM00108">
    <property type="entry name" value="B_lectin"/>
    <property type="match status" value="1"/>
</dbReference>
<keyword evidence="4 13" id="KW-0808">Transferase</keyword>
<evidence type="ECO:0000313" key="20">
    <source>
        <dbReference type="Proteomes" id="UP000504603"/>
    </source>
</evidence>
<dbReference type="PANTHER" id="PTHR27002">
    <property type="entry name" value="RECEPTOR-LIKE SERINE/THREONINE-PROTEIN KINASE SD1-8"/>
    <property type="match status" value="1"/>
</dbReference>